<dbReference type="PROSITE" id="PS50837">
    <property type="entry name" value="NACHT"/>
    <property type="match status" value="1"/>
</dbReference>
<feature type="transmembrane region" description="Helical" evidence="1">
    <location>
        <begin position="45"/>
        <end position="65"/>
    </location>
</feature>
<evidence type="ECO:0000259" key="2">
    <source>
        <dbReference type="PROSITE" id="PS50837"/>
    </source>
</evidence>
<dbReference type="RefSeq" id="WP_378067694.1">
    <property type="nucleotide sequence ID" value="NZ_JBHSBL010000016.1"/>
</dbReference>
<keyword evidence="1" id="KW-1133">Transmembrane helix</keyword>
<dbReference type="InterPro" id="IPR007111">
    <property type="entry name" value="NACHT_NTPase"/>
</dbReference>
<comment type="caution">
    <text evidence="3">The sequence shown here is derived from an EMBL/GenBank/DDBJ whole genome shotgun (WGS) entry which is preliminary data.</text>
</comment>
<dbReference type="InterPro" id="IPR011990">
    <property type="entry name" value="TPR-like_helical_dom_sf"/>
</dbReference>
<reference evidence="4" key="1">
    <citation type="journal article" date="2019" name="Int. J. Syst. Evol. Microbiol.">
        <title>The Global Catalogue of Microorganisms (GCM) 10K type strain sequencing project: providing services to taxonomists for standard genome sequencing and annotation.</title>
        <authorList>
            <consortium name="The Broad Institute Genomics Platform"/>
            <consortium name="The Broad Institute Genome Sequencing Center for Infectious Disease"/>
            <person name="Wu L."/>
            <person name="Ma J."/>
        </authorList>
    </citation>
    <scope>NUCLEOTIDE SEQUENCE [LARGE SCALE GENOMIC DNA]</scope>
    <source>
        <strain evidence="4">TBRC 5832</strain>
    </source>
</reference>
<evidence type="ECO:0000313" key="4">
    <source>
        <dbReference type="Proteomes" id="UP001595867"/>
    </source>
</evidence>
<dbReference type="Gene3D" id="3.40.50.300">
    <property type="entry name" value="P-loop containing nucleotide triphosphate hydrolases"/>
    <property type="match status" value="1"/>
</dbReference>
<feature type="transmembrane region" description="Helical" evidence="1">
    <location>
        <begin position="477"/>
        <end position="499"/>
    </location>
</feature>
<gene>
    <name evidence="3" type="ORF">ACFO0C_17425</name>
</gene>
<feature type="transmembrane region" description="Helical" evidence="1">
    <location>
        <begin position="454"/>
        <end position="471"/>
    </location>
</feature>
<sequence>MNRRWREGLRRTGWVLVGVGVLGLGCWVVWKAFGAPDADGFERWVGWANVFALPVGGLGIALVALDKAIRTSNENKEVAADQLAEQAMADLGSEVDRIWTREATLRRVDNRPAPVTVRWSSTARPAAARGVVLGEDPLRGDWRQLPLSGDLTEIVDAFRQLPHRQLLVLGDPGAGKSVLAIRLTLGLLHRPEPGQPVPLLLPINDWDPARPVEDFVAARLAADYGEVLARHGDPQLIARQLAGRRGGVLPILDGLDELPAGRHSQALDAIDVYAGQDRPVVVTCRGREYEQAVTRGQTLLSRAAVIEIEPVGAEAAIAFLSYPEPARKRWQPVFDHLREHPGGPLAAALSTPLMVSLARTAYQDPDTDPADLRTMTARPAITAQLMDGFVASVYTDTGVRDDRGRRVRSYSPQRAGRWIGCLAYHLYLAGTRDLHWWQIPSELLATRPGWARRTGPAAFTAAAAVIAGLGGHATGGILPAAIAAVCATGLVGGSAAGWFRRLWPTRYQPYLPAGAGYRTRRARQRSDNALRAAQGLGCGLLASMLIAPALTPLVGALATAGLICGLLTARTPPKMLFYLAGRPAPTGSLRDNCRNVTAAALYSGGIGGVLAAATVWPVAASTSQIALAAATAAGVFAAAAALGAGGWTWIRFRLTHTRLALHGWLPWRLEAFYHDAHHHRGVLRQAGTIYQFRHVLLQDHLATTVHPQHLRARVDAGDESARERLARLLAEQGHVDEAIALWRARADTGDRSARERLAHLLARQGHVDELRARADTGDESARERLAHLLARQGHVDELRARADTGDRSARERLAHLLARQGHVDELRARADTGDRSARERLAQLLARQGHVDEAIALWRARANTGDESARSQLAQLLAMQGHVDELRARADTGDWSARSQLAQLLARQGHVDEAIALWRARANTGDWYARSQLAQLLARQGHVDELRARANTGDRYARSQLAQLLAEQGHIDELRARANTGDRYARSQLAQLLAEQGHIDELRARADTGDESARSQLAQLLARQGHVDEAIALWRARADTGDRSARSQLAQLLAEQGHVDELRARANTGDESARSQLAQLLARQGHVDEAIALWRARADTGDRYAREQLTQLLAEQGHIDELRARADTGDWYARSQLAHLLAEQGHIDELPARADTGDESARE</sequence>
<dbReference type="InterPro" id="IPR027417">
    <property type="entry name" value="P-loop_NTPase"/>
</dbReference>
<dbReference type="Gene3D" id="1.25.40.10">
    <property type="entry name" value="Tetratricopeptide repeat domain"/>
    <property type="match status" value="3"/>
</dbReference>
<name>A0ABV8ISU0_9ACTN</name>
<keyword evidence="1" id="KW-0472">Membrane</keyword>
<feature type="transmembrane region" description="Helical" evidence="1">
    <location>
        <begin position="12"/>
        <end position="33"/>
    </location>
</feature>
<organism evidence="3 4">
    <name type="scientific">Actinoplanes subglobosus</name>
    <dbReference type="NCBI Taxonomy" id="1547892"/>
    <lineage>
        <taxon>Bacteria</taxon>
        <taxon>Bacillati</taxon>
        <taxon>Actinomycetota</taxon>
        <taxon>Actinomycetes</taxon>
        <taxon>Micromonosporales</taxon>
        <taxon>Micromonosporaceae</taxon>
        <taxon>Actinoplanes</taxon>
    </lineage>
</organism>
<keyword evidence="4" id="KW-1185">Reference proteome</keyword>
<evidence type="ECO:0000313" key="3">
    <source>
        <dbReference type="EMBL" id="MFC4066721.1"/>
    </source>
</evidence>
<feature type="transmembrane region" description="Helical" evidence="1">
    <location>
        <begin position="625"/>
        <end position="650"/>
    </location>
</feature>
<feature type="transmembrane region" description="Helical" evidence="1">
    <location>
        <begin position="528"/>
        <end position="547"/>
    </location>
</feature>
<protein>
    <recommendedName>
        <fullName evidence="2">NACHT domain-containing protein</fullName>
    </recommendedName>
</protein>
<feature type="transmembrane region" description="Helical" evidence="1">
    <location>
        <begin position="599"/>
        <end position="619"/>
    </location>
</feature>
<dbReference type="PROSITE" id="PS51257">
    <property type="entry name" value="PROKAR_LIPOPROTEIN"/>
    <property type="match status" value="1"/>
</dbReference>
<proteinExistence type="predicted"/>
<feature type="domain" description="NACHT" evidence="2">
    <location>
        <begin position="164"/>
        <end position="258"/>
    </location>
</feature>
<accession>A0ABV8ISU0</accession>
<dbReference type="SUPFAM" id="SSF81901">
    <property type="entry name" value="HCP-like"/>
    <property type="match status" value="1"/>
</dbReference>
<evidence type="ECO:0000256" key="1">
    <source>
        <dbReference type="SAM" id="Phobius"/>
    </source>
</evidence>
<dbReference type="Proteomes" id="UP001595867">
    <property type="component" value="Unassembled WGS sequence"/>
</dbReference>
<keyword evidence="1" id="KW-0812">Transmembrane</keyword>
<dbReference type="EMBL" id="JBHSBL010000016">
    <property type="protein sequence ID" value="MFC4066721.1"/>
    <property type="molecule type" value="Genomic_DNA"/>
</dbReference>
<dbReference type="SUPFAM" id="SSF52540">
    <property type="entry name" value="P-loop containing nucleoside triphosphate hydrolases"/>
    <property type="match status" value="1"/>
</dbReference>